<feature type="chain" id="PRO_5043315223" evidence="1">
    <location>
        <begin position="20"/>
        <end position="103"/>
    </location>
</feature>
<feature type="signal peptide" evidence="1">
    <location>
        <begin position="1"/>
        <end position="19"/>
    </location>
</feature>
<organism evidence="2 3">
    <name type="scientific">Lymnaea stagnalis</name>
    <name type="common">Great pond snail</name>
    <name type="synonym">Helix stagnalis</name>
    <dbReference type="NCBI Taxonomy" id="6523"/>
    <lineage>
        <taxon>Eukaryota</taxon>
        <taxon>Metazoa</taxon>
        <taxon>Spiralia</taxon>
        <taxon>Lophotrochozoa</taxon>
        <taxon>Mollusca</taxon>
        <taxon>Gastropoda</taxon>
        <taxon>Heterobranchia</taxon>
        <taxon>Euthyneura</taxon>
        <taxon>Panpulmonata</taxon>
        <taxon>Hygrophila</taxon>
        <taxon>Lymnaeoidea</taxon>
        <taxon>Lymnaeidae</taxon>
        <taxon>Lymnaea</taxon>
    </lineage>
</organism>
<gene>
    <name evidence="2" type="ORF">GSLYS_00009298001</name>
</gene>
<protein>
    <submittedName>
        <fullName evidence="2">Uncharacterized protein</fullName>
    </submittedName>
</protein>
<name>A0AAV2HMS0_LYMST</name>
<keyword evidence="1" id="KW-0732">Signal</keyword>
<sequence>MVSTKIISAFLACIHFVYADNLTLINYRQNDSNTTCQSGVLRGVDQSALKSVILLDRSVGDYDYANFEIKEELESKFKQVMIIKRSLPSYVSPSLNGVIKYLV</sequence>
<proteinExistence type="predicted"/>
<dbReference type="AlphaFoldDB" id="A0AAV2HMS0"/>
<keyword evidence="3" id="KW-1185">Reference proteome</keyword>
<evidence type="ECO:0000256" key="1">
    <source>
        <dbReference type="SAM" id="SignalP"/>
    </source>
</evidence>
<evidence type="ECO:0000313" key="3">
    <source>
        <dbReference type="Proteomes" id="UP001497497"/>
    </source>
</evidence>
<dbReference type="EMBL" id="CAXITT010000198">
    <property type="protein sequence ID" value="CAL1535338.1"/>
    <property type="molecule type" value="Genomic_DNA"/>
</dbReference>
<evidence type="ECO:0000313" key="2">
    <source>
        <dbReference type="EMBL" id="CAL1535338.1"/>
    </source>
</evidence>
<dbReference type="Proteomes" id="UP001497497">
    <property type="component" value="Unassembled WGS sequence"/>
</dbReference>
<accession>A0AAV2HMS0</accession>
<reference evidence="2 3" key="1">
    <citation type="submission" date="2024-04" db="EMBL/GenBank/DDBJ databases">
        <authorList>
            <consortium name="Genoscope - CEA"/>
            <person name="William W."/>
        </authorList>
    </citation>
    <scope>NUCLEOTIDE SEQUENCE [LARGE SCALE GENOMIC DNA]</scope>
</reference>
<comment type="caution">
    <text evidence="2">The sequence shown here is derived from an EMBL/GenBank/DDBJ whole genome shotgun (WGS) entry which is preliminary data.</text>
</comment>